<keyword evidence="3" id="KW-1185">Reference proteome</keyword>
<feature type="region of interest" description="Disordered" evidence="1">
    <location>
        <begin position="38"/>
        <end position="62"/>
    </location>
</feature>
<dbReference type="Proteomes" id="UP000729402">
    <property type="component" value="Unassembled WGS sequence"/>
</dbReference>
<sequence length="150" mass="16243">MRKVVFWRSEWVGGSPLPDPSPVKVTGAIELTTTIRVYTAPPGSPEGGPSAAGSQPSSPRRFEGLLTTTGAVITKPTMLGEECSAHPATVEPMPPSPGHAPARRWSVAIAGRLKSIEHHNQKMLRMDARDTELSRKVDELRRLEVENDGL</sequence>
<accession>A0A8J5X541</accession>
<name>A0A8J5X541_ZIZPA</name>
<organism evidence="2 3">
    <name type="scientific">Zizania palustris</name>
    <name type="common">Northern wild rice</name>
    <dbReference type="NCBI Taxonomy" id="103762"/>
    <lineage>
        <taxon>Eukaryota</taxon>
        <taxon>Viridiplantae</taxon>
        <taxon>Streptophyta</taxon>
        <taxon>Embryophyta</taxon>
        <taxon>Tracheophyta</taxon>
        <taxon>Spermatophyta</taxon>
        <taxon>Magnoliopsida</taxon>
        <taxon>Liliopsida</taxon>
        <taxon>Poales</taxon>
        <taxon>Poaceae</taxon>
        <taxon>BOP clade</taxon>
        <taxon>Oryzoideae</taxon>
        <taxon>Oryzeae</taxon>
        <taxon>Zizaniinae</taxon>
        <taxon>Zizania</taxon>
    </lineage>
</organism>
<dbReference type="EMBL" id="JAAALK010000079">
    <property type="protein sequence ID" value="KAG8100445.1"/>
    <property type="molecule type" value="Genomic_DNA"/>
</dbReference>
<feature type="compositionally biased region" description="Low complexity" evidence="1">
    <location>
        <begin position="47"/>
        <end position="59"/>
    </location>
</feature>
<proteinExistence type="predicted"/>
<evidence type="ECO:0000256" key="1">
    <source>
        <dbReference type="SAM" id="MobiDB-lite"/>
    </source>
</evidence>
<evidence type="ECO:0000313" key="3">
    <source>
        <dbReference type="Proteomes" id="UP000729402"/>
    </source>
</evidence>
<dbReference type="AlphaFoldDB" id="A0A8J5X541"/>
<protein>
    <submittedName>
        <fullName evidence="2">Uncharacterized protein</fullName>
    </submittedName>
</protein>
<comment type="caution">
    <text evidence="2">The sequence shown here is derived from an EMBL/GenBank/DDBJ whole genome shotgun (WGS) entry which is preliminary data.</text>
</comment>
<gene>
    <name evidence="2" type="ORF">GUJ93_ZPchr0013g36809</name>
</gene>
<reference evidence="2" key="2">
    <citation type="submission" date="2021-02" db="EMBL/GenBank/DDBJ databases">
        <authorList>
            <person name="Kimball J.A."/>
            <person name="Haas M.W."/>
            <person name="Macchietto M."/>
            <person name="Kono T."/>
            <person name="Duquette J."/>
            <person name="Shao M."/>
        </authorList>
    </citation>
    <scope>NUCLEOTIDE SEQUENCE</scope>
    <source>
        <tissue evidence="2">Fresh leaf tissue</tissue>
    </source>
</reference>
<reference evidence="2" key="1">
    <citation type="journal article" date="2021" name="bioRxiv">
        <title>Whole Genome Assembly and Annotation of Northern Wild Rice, Zizania palustris L., Supports a Whole Genome Duplication in the Zizania Genus.</title>
        <authorList>
            <person name="Haas M."/>
            <person name="Kono T."/>
            <person name="Macchietto M."/>
            <person name="Millas R."/>
            <person name="McGilp L."/>
            <person name="Shao M."/>
            <person name="Duquette J."/>
            <person name="Hirsch C.N."/>
            <person name="Kimball J."/>
        </authorList>
    </citation>
    <scope>NUCLEOTIDE SEQUENCE</scope>
    <source>
        <tissue evidence="2">Fresh leaf tissue</tissue>
    </source>
</reference>
<evidence type="ECO:0000313" key="2">
    <source>
        <dbReference type="EMBL" id="KAG8100445.1"/>
    </source>
</evidence>